<proteinExistence type="predicted"/>
<dbReference type="AlphaFoldDB" id="A0A2N5TQA5"/>
<dbReference type="Proteomes" id="UP000235392">
    <property type="component" value="Unassembled WGS sequence"/>
</dbReference>
<protein>
    <submittedName>
        <fullName evidence="1">Uncharacterized protein</fullName>
    </submittedName>
</protein>
<name>A0A2N5TQA5_9BASI</name>
<sequence length="229" mass="25041">MSSSHPTGTRSNPSQPQSIAELEGEELDAAVAKSIRGTESAIDCIFCSIIGNKANNTLPTSKAETTVISNRIPGAWSCTRPPTPLNYPALPSFDPPEPSLFQRSFAQLPPCSRTRIPSSHQPSIFSLQATSSHIRSHSSPPLFNLTAPIAPILPLFLILPSTPIFLHLPLCPTTSIFLLHHHHLPLLTFLPAHPHHHLPQTLKTTHTPWPTKHASKILPRLANSLKNLR</sequence>
<reference evidence="1 2" key="1">
    <citation type="submission" date="2017-11" db="EMBL/GenBank/DDBJ databases">
        <title>De novo assembly and phasing of dikaryotic genomes from two isolates of Puccinia coronata f. sp. avenae, the causal agent of oat crown rust.</title>
        <authorList>
            <person name="Miller M.E."/>
            <person name="Zhang Y."/>
            <person name="Omidvar V."/>
            <person name="Sperschneider J."/>
            <person name="Schwessinger B."/>
            <person name="Raley C."/>
            <person name="Palmer J.M."/>
            <person name="Garnica D."/>
            <person name="Upadhyaya N."/>
            <person name="Rathjen J."/>
            <person name="Taylor J.M."/>
            <person name="Park R.F."/>
            <person name="Dodds P.N."/>
            <person name="Hirsch C.D."/>
            <person name="Kianian S.F."/>
            <person name="Figueroa M."/>
        </authorList>
    </citation>
    <scope>NUCLEOTIDE SEQUENCE [LARGE SCALE GENOMIC DNA]</scope>
    <source>
        <strain evidence="1">12SD80</strain>
    </source>
</reference>
<gene>
    <name evidence="1" type="ORF">PCASD_22997</name>
</gene>
<comment type="caution">
    <text evidence="1">The sequence shown here is derived from an EMBL/GenBank/DDBJ whole genome shotgun (WGS) entry which is preliminary data.</text>
</comment>
<accession>A0A2N5TQA5</accession>
<evidence type="ECO:0000313" key="2">
    <source>
        <dbReference type="Proteomes" id="UP000235392"/>
    </source>
</evidence>
<organism evidence="1 2">
    <name type="scientific">Puccinia coronata f. sp. avenae</name>
    <dbReference type="NCBI Taxonomy" id="200324"/>
    <lineage>
        <taxon>Eukaryota</taxon>
        <taxon>Fungi</taxon>
        <taxon>Dikarya</taxon>
        <taxon>Basidiomycota</taxon>
        <taxon>Pucciniomycotina</taxon>
        <taxon>Pucciniomycetes</taxon>
        <taxon>Pucciniales</taxon>
        <taxon>Pucciniaceae</taxon>
        <taxon>Puccinia</taxon>
    </lineage>
</organism>
<dbReference type="EMBL" id="PGCI01000396">
    <property type="protein sequence ID" value="PLW27683.1"/>
    <property type="molecule type" value="Genomic_DNA"/>
</dbReference>
<evidence type="ECO:0000313" key="1">
    <source>
        <dbReference type="EMBL" id="PLW27683.1"/>
    </source>
</evidence>